<keyword evidence="5" id="KW-1185">Reference proteome</keyword>
<evidence type="ECO:0000313" key="4">
    <source>
        <dbReference type="EMBL" id="MBP1895801.1"/>
    </source>
</evidence>
<organism evidence="4 5">
    <name type="scientific">Paenibacillus lactis</name>
    <dbReference type="NCBI Taxonomy" id="228574"/>
    <lineage>
        <taxon>Bacteria</taxon>
        <taxon>Bacillati</taxon>
        <taxon>Bacillota</taxon>
        <taxon>Bacilli</taxon>
        <taxon>Bacillales</taxon>
        <taxon>Paenibacillaceae</taxon>
        <taxon>Paenibacillus</taxon>
    </lineage>
</organism>
<feature type="transmembrane region" description="Helical" evidence="2">
    <location>
        <begin position="45"/>
        <end position="66"/>
    </location>
</feature>
<comment type="caution">
    <text evidence="4">The sequence shown here is derived from an EMBL/GenBank/DDBJ whole genome shotgun (WGS) entry which is preliminary data.</text>
</comment>
<feature type="transmembrane region" description="Helical" evidence="2">
    <location>
        <begin position="245"/>
        <end position="269"/>
    </location>
</feature>
<gene>
    <name evidence="4" type="ORF">J2Z18_004911</name>
</gene>
<dbReference type="Pfam" id="PF03703">
    <property type="entry name" value="bPH_2"/>
    <property type="match status" value="2"/>
</dbReference>
<name>A0ABS4FHR5_9BACL</name>
<evidence type="ECO:0000313" key="5">
    <source>
        <dbReference type="Proteomes" id="UP000706926"/>
    </source>
</evidence>
<dbReference type="PIRSF" id="PIRSF026631">
    <property type="entry name" value="UCP026631"/>
    <property type="match status" value="1"/>
</dbReference>
<keyword evidence="2" id="KW-0472">Membrane</keyword>
<evidence type="ECO:0000256" key="2">
    <source>
        <dbReference type="SAM" id="Phobius"/>
    </source>
</evidence>
<feature type="transmembrane region" description="Helical" evidence="2">
    <location>
        <begin position="289"/>
        <end position="314"/>
    </location>
</feature>
<feature type="domain" description="YdbS-like PH" evidence="3">
    <location>
        <begin position="319"/>
        <end position="380"/>
    </location>
</feature>
<dbReference type="PANTHER" id="PTHR34473:SF2">
    <property type="entry name" value="UPF0699 TRANSMEMBRANE PROTEIN YDBT"/>
    <property type="match status" value="1"/>
</dbReference>
<dbReference type="InterPro" id="IPR014529">
    <property type="entry name" value="UCP026631"/>
</dbReference>
<feature type="transmembrane region" description="Helical" evidence="2">
    <location>
        <begin position="12"/>
        <end position="33"/>
    </location>
</feature>
<feature type="region of interest" description="Disordered" evidence="1">
    <location>
        <begin position="187"/>
        <end position="228"/>
    </location>
</feature>
<proteinExistence type="predicted"/>
<dbReference type="EMBL" id="JAGGKI010000017">
    <property type="protein sequence ID" value="MBP1895801.1"/>
    <property type="molecule type" value="Genomic_DNA"/>
</dbReference>
<evidence type="ECO:0000256" key="1">
    <source>
        <dbReference type="SAM" id="MobiDB-lite"/>
    </source>
</evidence>
<sequence length="547" mass="61135">MMNEASRLHRLYILFPLVNSVKSLVPLAAFVSIKFFNGKSLDDVPWYWLSAGIVALAALLLLYGYLRWKRFAYTLEEDKILIRRGVLFREELSIYAGRIHTMNTEQPLLQRLLGLTQIRIETPGKSEDGGVLPAVTDHEAERLQLWLRDRTRALQPDRPAAQTHDVAALADGDIVNADGTEQMIEGTSPQERMASWERDEAEASGNTPGAGSDGGYPNDRGNVIPPASVSPEERSILLQLPSRRLLTAALSSPNLSLALAFVGGIISFADDLLPDQIYQSLFQSAGRILPGHWAGIAILAVVLAWLLSVILYMIKYAGFTVERIGKQISVSYGLLEKKRLLFSPERVLAATVKEGIFRRWFGYAEVKVHVLTSESEKHFMLHPLIKTADIPELLARVTPQLGVQAITASPPPHAKWMYLRWKLAFAAAVSIGCIWYFGWLGMLSLLLFPFAIGWGLAAHRDSGLNITGKQLTIRSRFLALSTKYIRRPQIIAIEVTGTRRQRRRGLLSLQVKMILSDINESLVGMDEREIMAVWAWFQNKKGERSAS</sequence>
<feature type="transmembrane region" description="Helical" evidence="2">
    <location>
        <begin position="423"/>
        <end position="456"/>
    </location>
</feature>
<feature type="domain" description="YdbS-like PH" evidence="3">
    <location>
        <begin position="68"/>
        <end position="147"/>
    </location>
</feature>
<evidence type="ECO:0000259" key="3">
    <source>
        <dbReference type="Pfam" id="PF03703"/>
    </source>
</evidence>
<reference evidence="4 5" key="1">
    <citation type="submission" date="2021-03" db="EMBL/GenBank/DDBJ databases">
        <title>Genomic Encyclopedia of Type Strains, Phase IV (KMG-IV): sequencing the most valuable type-strain genomes for metagenomic binning, comparative biology and taxonomic classification.</title>
        <authorList>
            <person name="Goeker M."/>
        </authorList>
    </citation>
    <scope>NUCLEOTIDE SEQUENCE [LARGE SCALE GENOMIC DNA]</scope>
    <source>
        <strain evidence="4 5">DSM 15596</strain>
    </source>
</reference>
<dbReference type="InterPro" id="IPR005182">
    <property type="entry name" value="YdbS-like_PH"/>
</dbReference>
<keyword evidence="2" id="KW-0812">Transmembrane</keyword>
<accession>A0ABS4FHR5</accession>
<protein>
    <submittedName>
        <fullName evidence="4">Membrane protein</fullName>
    </submittedName>
</protein>
<keyword evidence="2" id="KW-1133">Transmembrane helix</keyword>
<dbReference type="Proteomes" id="UP000706926">
    <property type="component" value="Unassembled WGS sequence"/>
</dbReference>
<dbReference type="PANTHER" id="PTHR34473">
    <property type="entry name" value="UPF0699 TRANSMEMBRANE PROTEIN YDBS"/>
    <property type="match status" value="1"/>
</dbReference>